<dbReference type="Gene3D" id="3.90.550.10">
    <property type="entry name" value="Spore Coat Polysaccharide Biosynthesis Protein SpsA, Chain A"/>
    <property type="match status" value="1"/>
</dbReference>
<gene>
    <name evidence="2" type="ORF">UT11_C0024G0008</name>
</gene>
<dbReference type="AlphaFoldDB" id="A0A0G0LEK7"/>
<evidence type="ECO:0000259" key="1">
    <source>
        <dbReference type="Pfam" id="PF00535"/>
    </source>
</evidence>
<dbReference type="Pfam" id="PF00535">
    <property type="entry name" value="Glycos_transf_2"/>
    <property type="match status" value="1"/>
</dbReference>
<dbReference type="InterPro" id="IPR001173">
    <property type="entry name" value="Glyco_trans_2-like"/>
</dbReference>
<proteinExistence type="predicted"/>
<sequence length="243" mass="28067">MKVSYIIATKDRSELLKETLQAFQKQTNSNFEVIIVDDHGVDDTKSMVTNFKDERFRYYRLSDDFGSRIGCARNFGNLVAKGEIRSVCDSDDLPFPERTDLTIKAFTGDPTVDLIYGKLLLWDPLTDSTRDRKTAYEPCSLARLQELNFIPNSASAYKKQIAFDFPYNSSFRVAEDYEFFLRVLKSGKKVQYINQYLTKARMHEGSESTAKDKMIAYELLNKYYHGTGKYDEQIINQILILAK</sequence>
<dbReference type="GO" id="GO:0016758">
    <property type="term" value="F:hexosyltransferase activity"/>
    <property type="evidence" value="ECO:0007669"/>
    <property type="project" value="UniProtKB-ARBA"/>
</dbReference>
<dbReference type="PANTHER" id="PTHR22916">
    <property type="entry name" value="GLYCOSYLTRANSFERASE"/>
    <property type="match status" value="1"/>
</dbReference>
<organism evidence="2 3">
    <name type="scientific">Berkelbacteria bacterium GW2011_GWA2_38_9</name>
    <dbReference type="NCBI Taxonomy" id="1618334"/>
    <lineage>
        <taxon>Bacteria</taxon>
        <taxon>Candidatus Berkelbacteria</taxon>
    </lineage>
</organism>
<dbReference type="InterPro" id="IPR029044">
    <property type="entry name" value="Nucleotide-diphossugar_trans"/>
</dbReference>
<reference evidence="2 3" key="1">
    <citation type="journal article" date="2015" name="Nature">
        <title>rRNA introns, odd ribosomes, and small enigmatic genomes across a large radiation of phyla.</title>
        <authorList>
            <person name="Brown C.T."/>
            <person name="Hug L.A."/>
            <person name="Thomas B.C."/>
            <person name="Sharon I."/>
            <person name="Castelle C.J."/>
            <person name="Singh A."/>
            <person name="Wilkins M.J."/>
            <person name="Williams K.H."/>
            <person name="Banfield J.F."/>
        </authorList>
    </citation>
    <scope>NUCLEOTIDE SEQUENCE [LARGE SCALE GENOMIC DNA]</scope>
</reference>
<evidence type="ECO:0000313" key="3">
    <source>
        <dbReference type="Proteomes" id="UP000033934"/>
    </source>
</evidence>
<evidence type="ECO:0000313" key="2">
    <source>
        <dbReference type="EMBL" id="KKQ89487.1"/>
    </source>
</evidence>
<dbReference type="SUPFAM" id="SSF53448">
    <property type="entry name" value="Nucleotide-diphospho-sugar transferases"/>
    <property type="match status" value="1"/>
</dbReference>
<dbReference type="Proteomes" id="UP000033934">
    <property type="component" value="Unassembled WGS sequence"/>
</dbReference>
<name>A0A0G0LEK7_9BACT</name>
<dbReference type="PANTHER" id="PTHR22916:SF3">
    <property type="entry name" value="UDP-GLCNAC:BETAGAL BETA-1,3-N-ACETYLGLUCOSAMINYLTRANSFERASE-LIKE PROTEIN 1"/>
    <property type="match status" value="1"/>
</dbReference>
<comment type="caution">
    <text evidence="2">The sequence shown here is derived from an EMBL/GenBank/DDBJ whole genome shotgun (WGS) entry which is preliminary data.</text>
</comment>
<protein>
    <recommendedName>
        <fullName evidence="1">Glycosyltransferase 2-like domain-containing protein</fullName>
    </recommendedName>
</protein>
<feature type="domain" description="Glycosyltransferase 2-like" evidence="1">
    <location>
        <begin position="4"/>
        <end position="112"/>
    </location>
</feature>
<dbReference type="EMBL" id="LBVO01000024">
    <property type="protein sequence ID" value="KKQ89487.1"/>
    <property type="molecule type" value="Genomic_DNA"/>
</dbReference>
<accession>A0A0G0LEK7</accession>